<reference evidence="1 2" key="1">
    <citation type="submission" date="2021-03" db="EMBL/GenBank/DDBJ databases">
        <title>Genomic Encyclopedia of Type Strains, Phase IV (KMG-IV): sequencing the most valuable type-strain genomes for metagenomic binning, comparative biology and taxonomic classification.</title>
        <authorList>
            <person name="Goeker M."/>
        </authorList>
    </citation>
    <scope>NUCLEOTIDE SEQUENCE [LARGE SCALE GENOMIC DNA]</scope>
    <source>
        <strain evidence="1 2">DSM 14349</strain>
    </source>
</reference>
<evidence type="ECO:0000313" key="1">
    <source>
        <dbReference type="EMBL" id="MBP1907701.1"/>
    </source>
</evidence>
<evidence type="ECO:0000313" key="2">
    <source>
        <dbReference type="Proteomes" id="UP001519272"/>
    </source>
</evidence>
<comment type="caution">
    <text evidence="1">The sequence shown here is derived from an EMBL/GenBank/DDBJ whole genome shotgun (WGS) entry which is preliminary data.</text>
</comment>
<dbReference type="Pfam" id="PF13181">
    <property type="entry name" value="TPR_8"/>
    <property type="match status" value="2"/>
</dbReference>
<accession>A0ABS4FYP8</accession>
<gene>
    <name evidence="1" type="ORF">J2Z32_004382</name>
</gene>
<dbReference type="Proteomes" id="UP001519272">
    <property type="component" value="Unassembled WGS sequence"/>
</dbReference>
<organism evidence="1 2">
    <name type="scientific">Paenibacillus turicensis</name>
    <dbReference type="NCBI Taxonomy" id="160487"/>
    <lineage>
        <taxon>Bacteria</taxon>
        <taxon>Bacillati</taxon>
        <taxon>Bacillota</taxon>
        <taxon>Bacilli</taxon>
        <taxon>Bacillales</taxon>
        <taxon>Paenibacillaceae</taxon>
        <taxon>Paenibacillus</taxon>
    </lineage>
</organism>
<dbReference type="EMBL" id="JAGGKG010000032">
    <property type="protein sequence ID" value="MBP1907701.1"/>
    <property type="molecule type" value="Genomic_DNA"/>
</dbReference>
<dbReference type="InterPro" id="IPR011990">
    <property type="entry name" value="TPR-like_helical_dom_sf"/>
</dbReference>
<dbReference type="InterPro" id="IPR019734">
    <property type="entry name" value="TPR_rpt"/>
</dbReference>
<protein>
    <submittedName>
        <fullName evidence="1">Tetratricopeptide (TPR) repeat protein</fullName>
    </submittedName>
</protein>
<keyword evidence="2" id="KW-1185">Reference proteome</keyword>
<dbReference type="Gene3D" id="1.25.40.10">
    <property type="entry name" value="Tetratricopeptide repeat domain"/>
    <property type="match status" value="1"/>
</dbReference>
<name>A0ABS4FYP8_9BACL</name>
<sequence length="213" mass="24765">MMFEHMFAEMNEILDEISQKYPSANGVKKQELDYKWNLLKDMSDGIIEEWLSFEEKLGVLQKNCGQSNNYAHPETSNEEIMKQTDFVKAQGYYKLLMFEQAYRLFLQLQSHFPQSDLIYTYLGMCAMHLQHYNEAVEYMGKVLELTSSPRTRAIIYNALGCIAATDKRMAEAKEYFLLAHHNDETLDEPVQNLKSCQQNNGQLFISNQFSPLA</sequence>
<proteinExistence type="predicted"/>
<dbReference type="RefSeq" id="WP_210091279.1">
    <property type="nucleotide sequence ID" value="NZ_JAGGKG010000032.1"/>
</dbReference>
<dbReference type="SUPFAM" id="SSF48452">
    <property type="entry name" value="TPR-like"/>
    <property type="match status" value="1"/>
</dbReference>